<dbReference type="AlphaFoldDB" id="A0A2P2J4X3"/>
<dbReference type="EMBL" id="GGEC01008045">
    <property type="protein sequence ID" value="MBW88528.1"/>
    <property type="molecule type" value="Transcribed_RNA"/>
</dbReference>
<organism evidence="1">
    <name type="scientific">Rhizophora mucronata</name>
    <name type="common">Asiatic mangrove</name>
    <dbReference type="NCBI Taxonomy" id="61149"/>
    <lineage>
        <taxon>Eukaryota</taxon>
        <taxon>Viridiplantae</taxon>
        <taxon>Streptophyta</taxon>
        <taxon>Embryophyta</taxon>
        <taxon>Tracheophyta</taxon>
        <taxon>Spermatophyta</taxon>
        <taxon>Magnoliopsida</taxon>
        <taxon>eudicotyledons</taxon>
        <taxon>Gunneridae</taxon>
        <taxon>Pentapetalae</taxon>
        <taxon>rosids</taxon>
        <taxon>fabids</taxon>
        <taxon>Malpighiales</taxon>
        <taxon>Rhizophoraceae</taxon>
        <taxon>Rhizophora</taxon>
    </lineage>
</organism>
<reference evidence="1" key="1">
    <citation type="submission" date="2018-02" db="EMBL/GenBank/DDBJ databases">
        <title>Rhizophora mucronata_Transcriptome.</title>
        <authorList>
            <person name="Meera S.P."/>
            <person name="Sreeshan A."/>
            <person name="Augustine A."/>
        </authorList>
    </citation>
    <scope>NUCLEOTIDE SEQUENCE</scope>
    <source>
        <tissue evidence="1">Leaf</tissue>
    </source>
</reference>
<name>A0A2P2J4X3_RHIMU</name>
<protein>
    <submittedName>
        <fullName evidence="1">Uncharacterized protein</fullName>
    </submittedName>
</protein>
<proteinExistence type="predicted"/>
<evidence type="ECO:0000313" key="1">
    <source>
        <dbReference type="EMBL" id="MBW88528.1"/>
    </source>
</evidence>
<accession>A0A2P2J4X3</accession>
<sequence length="19" mass="2202">MHVKMHNLETIEFSVDLTG</sequence>